<dbReference type="Proteomes" id="UP000050794">
    <property type="component" value="Unassembled WGS sequence"/>
</dbReference>
<evidence type="ECO:0000313" key="2">
    <source>
        <dbReference type="EMBL" id="VDM38068.1"/>
    </source>
</evidence>
<accession>A0A183UE27</accession>
<dbReference type="AlphaFoldDB" id="A0A183UE27"/>
<sequence length="76" mass="8152">MQLLSYPNSQRGSCSDARTAYRNQTTRDDETEGRQCGADVAQGSRLRSRDSNEIAVGCACCVRGAQSSYSAAATQI</sequence>
<feature type="compositionally biased region" description="Polar residues" evidence="1">
    <location>
        <begin position="1"/>
        <end position="13"/>
    </location>
</feature>
<organism evidence="3 4">
    <name type="scientific">Toxocara canis</name>
    <name type="common">Canine roundworm</name>
    <dbReference type="NCBI Taxonomy" id="6265"/>
    <lineage>
        <taxon>Eukaryota</taxon>
        <taxon>Metazoa</taxon>
        <taxon>Ecdysozoa</taxon>
        <taxon>Nematoda</taxon>
        <taxon>Chromadorea</taxon>
        <taxon>Rhabditida</taxon>
        <taxon>Spirurina</taxon>
        <taxon>Ascaridomorpha</taxon>
        <taxon>Ascaridoidea</taxon>
        <taxon>Toxocaridae</taxon>
        <taxon>Toxocara</taxon>
    </lineage>
</organism>
<feature type="region of interest" description="Disordered" evidence="1">
    <location>
        <begin position="1"/>
        <end position="34"/>
    </location>
</feature>
<reference evidence="2 3" key="2">
    <citation type="submission" date="2018-11" db="EMBL/GenBank/DDBJ databases">
        <authorList>
            <consortium name="Pathogen Informatics"/>
        </authorList>
    </citation>
    <scope>NUCLEOTIDE SEQUENCE [LARGE SCALE GENOMIC DNA]</scope>
</reference>
<evidence type="ECO:0000313" key="3">
    <source>
        <dbReference type="Proteomes" id="UP000050794"/>
    </source>
</evidence>
<reference evidence="4" key="1">
    <citation type="submission" date="2016-06" db="UniProtKB">
        <authorList>
            <consortium name="WormBaseParasite"/>
        </authorList>
    </citation>
    <scope>IDENTIFICATION</scope>
</reference>
<protein>
    <submittedName>
        <fullName evidence="2 4">Uncharacterized protein</fullName>
    </submittedName>
</protein>
<gene>
    <name evidence="2" type="ORF">TCNE_LOCUS6747</name>
</gene>
<keyword evidence="3" id="KW-1185">Reference proteome</keyword>
<evidence type="ECO:0000313" key="4">
    <source>
        <dbReference type="WBParaSite" id="TCNE_0000674701-mRNA-1"/>
    </source>
</evidence>
<proteinExistence type="predicted"/>
<dbReference type="EMBL" id="UYWY01019548">
    <property type="protein sequence ID" value="VDM38068.1"/>
    <property type="molecule type" value="Genomic_DNA"/>
</dbReference>
<evidence type="ECO:0000256" key="1">
    <source>
        <dbReference type="SAM" id="MobiDB-lite"/>
    </source>
</evidence>
<name>A0A183UE27_TOXCA</name>
<dbReference type="WBParaSite" id="TCNE_0000674701-mRNA-1">
    <property type="protein sequence ID" value="TCNE_0000674701-mRNA-1"/>
    <property type="gene ID" value="TCNE_0000674701"/>
</dbReference>